<comment type="caution">
    <text evidence="2">The sequence shown here is derived from an EMBL/GenBank/DDBJ whole genome shotgun (WGS) entry which is preliminary data.</text>
</comment>
<organism evidence="2 3">
    <name type="scientific">Arabis nemorensis</name>
    <dbReference type="NCBI Taxonomy" id="586526"/>
    <lineage>
        <taxon>Eukaryota</taxon>
        <taxon>Viridiplantae</taxon>
        <taxon>Streptophyta</taxon>
        <taxon>Embryophyta</taxon>
        <taxon>Tracheophyta</taxon>
        <taxon>Spermatophyta</taxon>
        <taxon>Magnoliopsida</taxon>
        <taxon>eudicotyledons</taxon>
        <taxon>Gunneridae</taxon>
        <taxon>Pentapetalae</taxon>
        <taxon>rosids</taxon>
        <taxon>malvids</taxon>
        <taxon>Brassicales</taxon>
        <taxon>Brassicaceae</taxon>
        <taxon>Arabideae</taxon>
        <taxon>Arabis</taxon>
    </lineage>
</organism>
<dbReference type="PANTHER" id="PTHR26312:SF212">
    <property type="entry name" value="TETRATRICOPEPTIDE REPEAT (TPR)-LIKE SUPERFAMILY PROTEIN"/>
    <property type="match status" value="1"/>
</dbReference>
<dbReference type="SUPFAM" id="SSF48452">
    <property type="entry name" value="TPR-like"/>
    <property type="match status" value="1"/>
</dbReference>
<dbReference type="PANTHER" id="PTHR26312">
    <property type="entry name" value="TETRATRICOPEPTIDE REPEAT PROTEIN 5"/>
    <property type="match status" value="1"/>
</dbReference>
<evidence type="ECO:0000313" key="2">
    <source>
        <dbReference type="EMBL" id="VVB04563.1"/>
    </source>
</evidence>
<accession>A0A565BT61</accession>
<dbReference type="Gene3D" id="1.25.40.10">
    <property type="entry name" value="Tetratricopeptide repeat domain"/>
    <property type="match status" value="1"/>
</dbReference>
<sequence length="557" mass="62500">MEVKAATTTSFHWSGRHSAIPQCPSFSQTLTSSKRRRSRGRGGDVSVGGGSLAFQTRLKPSTFLGTQSGKLHRSKSCELWEFSSNATTKHNPLRRVCSASSGFFSDEEFSVKMQELALQFKIAGEEEEGLERNKGSEYQSEIIHEAVDNDHHRSYGFGNVKLLEESVPGLASLEAPWMEMVNHSSIERKANSVDLPLSLRIIKRKLQEEALKEASESTYCSINKAFSSMVFMIEELHSFALQTRETIFYEDLQGVVKQVKKDMHASLLWIFQRVFSQTPTLMVYVMILLANFTLHSVASNLAIATPPPHPAVPIEALPVTKGQDQTHQRFDFSSLTESSVSSGGGRRDLGSVASGTYGNGFNGSKWFDSITFDKVSHLSTQRDSVSGQGIREEELSLWKSVVEEADQMHDSPVDRDMRLTLVSPISARIELDDYANYTRTELLYKIGLAQEPNNPLLLANYAQFLYLVTQDYDRAEKCFKKAIESEEVDAETYSKYAIFQWKVRKDLWAAEENFLEAISADPTNSFHAANYANFLWQTGGEETCFPIESSDSPQEMV</sequence>
<name>A0A565BT61_9BRAS</name>
<reference evidence="2" key="1">
    <citation type="submission" date="2019-07" db="EMBL/GenBank/DDBJ databases">
        <authorList>
            <person name="Dittberner H."/>
        </authorList>
    </citation>
    <scope>NUCLEOTIDE SEQUENCE [LARGE SCALE GENOMIC DNA]</scope>
</reference>
<dbReference type="InterPro" id="IPR011990">
    <property type="entry name" value="TPR-like_helical_dom_sf"/>
</dbReference>
<dbReference type="Proteomes" id="UP000489600">
    <property type="component" value="Unassembled WGS sequence"/>
</dbReference>
<evidence type="ECO:0000256" key="1">
    <source>
        <dbReference type="SAM" id="MobiDB-lite"/>
    </source>
</evidence>
<protein>
    <submittedName>
        <fullName evidence="2">Uncharacterized protein</fullName>
    </submittedName>
</protein>
<dbReference type="OrthoDB" id="1924189at2759"/>
<dbReference type="EMBL" id="CABITT030000005">
    <property type="protein sequence ID" value="VVB04563.1"/>
    <property type="molecule type" value="Genomic_DNA"/>
</dbReference>
<gene>
    <name evidence="2" type="ORF">ANE_LOCUS15007</name>
</gene>
<dbReference type="AlphaFoldDB" id="A0A565BT61"/>
<feature type="region of interest" description="Disordered" evidence="1">
    <location>
        <begin position="22"/>
        <end position="51"/>
    </location>
</feature>
<proteinExistence type="predicted"/>
<keyword evidence="3" id="KW-1185">Reference proteome</keyword>
<evidence type="ECO:0000313" key="3">
    <source>
        <dbReference type="Proteomes" id="UP000489600"/>
    </source>
</evidence>